<comment type="caution">
    <text evidence="1">The sequence shown here is derived from an EMBL/GenBank/DDBJ whole genome shotgun (WGS) entry which is preliminary data.</text>
</comment>
<dbReference type="Gene3D" id="1.25.10.10">
    <property type="entry name" value="Leucine-rich Repeat Variant"/>
    <property type="match status" value="1"/>
</dbReference>
<evidence type="ECO:0000313" key="2">
    <source>
        <dbReference type="Proteomes" id="UP000326907"/>
    </source>
</evidence>
<accession>A0A5N5EAX4</accession>
<dbReference type="AlphaFoldDB" id="A0A5N5EAX4"/>
<gene>
    <name evidence="1" type="ORF">F5983_37600</name>
</gene>
<sequence>MIKEHNRYPLTGLDDIAWERLHHAYGSARDVPDWLRLVCGNDEEARKDAWMHLFNTIFHQGSRYTSSAAAVPFFARIAIAGPAHARPNALEMLTRLAIDWHDQYTLPTGINTSAWRAAAAEGTPEKMAAWYQEQLDAETDPGRCLFFEEARDYCLEGATPEDAASKLPSYDAVRAELSGLCPLLDDMDPDIRVRIAYLLAWFPEEGPRTVPELLARLDRESHAQVTATMLVAAGLVGDRSLVPHLRSYLAALEPLVRWGAAIALARLLTTDCRPGADDEEVVALVIEELTQAITTPPTVSHMPEAVFNDGDLGGYAARALAPLAALARRPVLPVIMDALSANSAFAAEAVTAALQNALPGEGLHGTPFTDLGESTQHILRCVAARGPWDEYETPVENCLRAVGLPDTRPRLHAYVQLTAPTVPS</sequence>
<keyword evidence="2" id="KW-1185">Reference proteome</keyword>
<dbReference type="Pfam" id="PF13646">
    <property type="entry name" value="HEAT_2"/>
    <property type="match status" value="1"/>
</dbReference>
<evidence type="ECO:0000313" key="1">
    <source>
        <dbReference type="EMBL" id="KAB2587506.1"/>
    </source>
</evidence>
<dbReference type="SUPFAM" id="SSF48371">
    <property type="entry name" value="ARM repeat"/>
    <property type="match status" value="1"/>
</dbReference>
<dbReference type="EMBL" id="VYUA01000101">
    <property type="protein sequence ID" value="KAB2587506.1"/>
    <property type="molecule type" value="Genomic_DNA"/>
</dbReference>
<protein>
    <submittedName>
        <fullName evidence="1">HEAT repeat domain-containing protein</fullName>
    </submittedName>
</protein>
<dbReference type="RefSeq" id="WP_151514202.1">
    <property type="nucleotide sequence ID" value="NZ_VYUA01000101.1"/>
</dbReference>
<dbReference type="Proteomes" id="UP000326907">
    <property type="component" value="Unassembled WGS sequence"/>
</dbReference>
<dbReference type="InterPro" id="IPR016024">
    <property type="entry name" value="ARM-type_fold"/>
</dbReference>
<proteinExistence type="predicted"/>
<dbReference type="InterPro" id="IPR011989">
    <property type="entry name" value="ARM-like"/>
</dbReference>
<organism evidence="1 2">
    <name type="scientific">Streptomyces arboris</name>
    <dbReference type="NCBI Taxonomy" id="2600619"/>
    <lineage>
        <taxon>Bacteria</taxon>
        <taxon>Bacillati</taxon>
        <taxon>Actinomycetota</taxon>
        <taxon>Actinomycetes</taxon>
        <taxon>Kitasatosporales</taxon>
        <taxon>Streptomycetaceae</taxon>
        <taxon>Streptomyces</taxon>
    </lineage>
</organism>
<name>A0A5N5EAX4_9ACTN</name>
<reference evidence="1 2" key="1">
    <citation type="submission" date="2019-09" db="EMBL/GenBank/DDBJ databases">
        <authorList>
            <person name="Liu P."/>
        </authorList>
    </citation>
    <scope>NUCLEOTIDE SEQUENCE [LARGE SCALE GENOMIC DNA]</scope>
    <source>
        <strain evidence="1 2">TRM68085</strain>
    </source>
</reference>